<organism evidence="1 2">
    <name type="scientific">Trifolium subterraneum</name>
    <name type="common">Subterranean clover</name>
    <dbReference type="NCBI Taxonomy" id="3900"/>
    <lineage>
        <taxon>Eukaryota</taxon>
        <taxon>Viridiplantae</taxon>
        <taxon>Streptophyta</taxon>
        <taxon>Embryophyta</taxon>
        <taxon>Tracheophyta</taxon>
        <taxon>Spermatophyta</taxon>
        <taxon>Magnoliopsida</taxon>
        <taxon>eudicotyledons</taxon>
        <taxon>Gunneridae</taxon>
        <taxon>Pentapetalae</taxon>
        <taxon>rosids</taxon>
        <taxon>fabids</taxon>
        <taxon>Fabales</taxon>
        <taxon>Fabaceae</taxon>
        <taxon>Papilionoideae</taxon>
        <taxon>50 kb inversion clade</taxon>
        <taxon>NPAAA clade</taxon>
        <taxon>Hologalegina</taxon>
        <taxon>IRL clade</taxon>
        <taxon>Trifolieae</taxon>
        <taxon>Trifolium</taxon>
    </lineage>
</organism>
<evidence type="ECO:0008006" key="3">
    <source>
        <dbReference type="Google" id="ProtNLM"/>
    </source>
</evidence>
<reference evidence="2" key="1">
    <citation type="journal article" date="2017" name="Front. Plant Sci.">
        <title>Climate Clever Clovers: New Paradigm to Reduce the Environmental Footprint of Ruminants by Breeding Low Methanogenic Forages Utilizing Haplotype Variation.</title>
        <authorList>
            <person name="Kaur P."/>
            <person name="Appels R."/>
            <person name="Bayer P.E."/>
            <person name="Keeble-Gagnere G."/>
            <person name="Wang J."/>
            <person name="Hirakawa H."/>
            <person name="Shirasawa K."/>
            <person name="Vercoe P."/>
            <person name="Stefanova K."/>
            <person name="Durmic Z."/>
            <person name="Nichols P."/>
            <person name="Revell C."/>
            <person name="Isobe S.N."/>
            <person name="Edwards D."/>
            <person name="Erskine W."/>
        </authorList>
    </citation>
    <scope>NUCLEOTIDE SEQUENCE [LARGE SCALE GENOMIC DNA]</scope>
    <source>
        <strain evidence="2">cv. Daliak</strain>
    </source>
</reference>
<accession>A0A2Z6PWE2</accession>
<evidence type="ECO:0000313" key="2">
    <source>
        <dbReference type="Proteomes" id="UP000242715"/>
    </source>
</evidence>
<dbReference type="AlphaFoldDB" id="A0A2Z6PWE2"/>
<name>A0A2Z6PWE2_TRISU</name>
<dbReference type="Proteomes" id="UP000242715">
    <property type="component" value="Unassembled WGS sequence"/>
</dbReference>
<protein>
    <recommendedName>
        <fullName evidence="3">Ubiquitin-like protease family profile domain-containing protein</fullName>
    </recommendedName>
</protein>
<gene>
    <name evidence="1" type="ORF">TSUD_291170</name>
</gene>
<proteinExistence type="predicted"/>
<dbReference type="OrthoDB" id="1408672at2759"/>
<evidence type="ECO:0000313" key="1">
    <source>
        <dbReference type="EMBL" id="GAU51757.1"/>
    </source>
</evidence>
<dbReference type="EMBL" id="DF975500">
    <property type="protein sequence ID" value="GAU51757.1"/>
    <property type="molecule type" value="Genomic_DNA"/>
</dbReference>
<sequence>MTNHSNDCGVWVANWMIETPFMNDYENNTVVTATKMKLALYLCQSTNNVLLNELVSKAANYWDVQQKKRKALVKV</sequence>
<keyword evidence="2" id="KW-1185">Reference proteome</keyword>